<dbReference type="STRING" id="47866.GA0074694_0382"/>
<accession>A0A1C6R8W4</accession>
<dbReference type="NCBIfam" id="TIGR01552">
    <property type="entry name" value="phd_fam"/>
    <property type="match status" value="1"/>
</dbReference>
<evidence type="ECO:0000313" key="4">
    <source>
        <dbReference type="Proteomes" id="UP000198906"/>
    </source>
</evidence>
<dbReference type="AlphaFoldDB" id="A0A1C6R8W4"/>
<name>A0A1C6R8W4_9ACTN</name>
<comment type="similarity">
    <text evidence="1 2">Belongs to the phD/YefM antitoxin family.</text>
</comment>
<dbReference type="InterPro" id="IPR036165">
    <property type="entry name" value="YefM-like_sf"/>
</dbReference>
<dbReference type="SUPFAM" id="SSF143120">
    <property type="entry name" value="YefM-like"/>
    <property type="match status" value="1"/>
</dbReference>
<evidence type="ECO:0000256" key="2">
    <source>
        <dbReference type="RuleBase" id="RU362080"/>
    </source>
</evidence>
<proteinExistence type="inferred from homology"/>
<comment type="function">
    <text evidence="2">Antitoxin component of a type II toxin-antitoxin (TA) system.</text>
</comment>
<protein>
    <recommendedName>
        <fullName evidence="2">Antitoxin</fullName>
    </recommendedName>
</protein>
<gene>
    <name evidence="3" type="ORF">GA0074694_0382</name>
</gene>
<evidence type="ECO:0000313" key="3">
    <source>
        <dbReference type="EMBL" id="SCL13546.1"/>
    </source>
</evidence>
<dbReference type="InterPro" id="IPR006442">
    <property type="entry name" value="Antitoxin_Phd/YefM"/>
</dbReference>
<dbReference type="Pfam" id="PF02604">
    <property type="entry name" value="PhdYeFM_antitox"/>
    <property type="match status" value="1"/>
</dbReference>
<dbReference type="Proteomes" id="UP000198906">
    <property type="component" value="Unassembled WGS sequence"/>
</dbReference>
<sequence>MSPACCSSVRAWADVGQAGQEQSYELYDPYVTEPARDLSISDARDHLADVVSRAAYAGRITYVTRRGQRMAAIVPVEVAEAIERAEDAEDVAAAREALARIDAGDEPISLADLRAELGL</sequence>
<organism evidence="3 4">
    <name type="scientific">Micromonospora inyonensis</name>
    <dbReference type="NCBI Taxonomy" id="47866"/>
    <lineage>
        <taxon>Bacteria</taxon>
        <taxon>Bacillati</taxon>
        <taxon>Actinomycetota</taxon>
        <taxon>Actinomycetes</taxon>
        <taxon>Micromonosporales</taxon>
        <taxon>Micromonosporaceae</taxon>
        <taxon>Micromonospora</taxon>
    </lineage>
</organism>
<keyword evidence="4" id="KW-1185">Reference proteome</keyword>
<dbReference type="EMBL" id="FMHU01000001">
    <property type="protein sequence ID" value="SCL13546.1"/>
    <property type="molecule type" value="Genomic_DNA"/>
</dbReference>
<evidence type="ECO:0000256" key="1">
    <source>
        <dbReference type="ARBA" id="ARBA00009981"/>
    </source>
</evidence>
<reference evidence="4" key="1">
    <citation type="submission" date="2016-06" db="EMBL/GenBank/DDBJ databases">
        <authorList>
            <person name="Varghese N."/>
        </authorList>
    </citation>
    <scope>NUCLEOTIDE SEQUENCE [LARGE SCALE GENOMIC DNA]</scope>
    <source>
        <strain evidence="4">DSM 46123</strain>
    </source>
</reference>
<dbReference type="Gene3D" id="3.40.1620.10">
    <property type="entry name" value="YefM-like domain"/>
    <property type="match status" value="1"/>
</dbReference>